<gene>
    <name evidence="1" type="ORF">PISMIDRAFT_670054</name>
</gene>
<organism evidence="1 2">
    <name type="scientific">Pisolithus microcarpus 441</name>
    <dbReference type="NCBI Taxonomy" id="765257"/>
    <lineage>
        <taxon>Eukaryota</taxon>
        <taxon>Fungi</taxon>
        <taxon>Dikarya</taxon>
        <taxon>Basidiomycota</taxon>
        <taxon>Agaricomycotina</taxon>
        <taxon>Agaricomycetes</taxon>
        <taxon>Agaricomycetidae</taxon>
        <taxon>Boletales</taxon>
        <taxon>Sclerodermatineae</taxon>
        <taxon>Pisolithaceae</taxon>
        <taxon>Pisolithus</taxon>
    </lineage>
</organism>
<accession>A0A0D0AG99</accession>
<dbReference type="EMBL" id="KN833685">
    <property type="protein sequence ID" value="KIK31098.1"/>
    <property type="molecule type" value="Genomic_DNA"/>
</dbReference>
<dbReference type="OrthoDB" id="3216420at2759"/>
<dbReference type="AlphaFoldDB" id="A0A0D0AG99"/>
<proteinExistence type="predicted"/>
<reference evidence="1 2" key="1">
    <citation type="submission" date="2014-04" db="EMBL/GenBank/DDBJ databases">
        <authorList>
            <consortium name="DOE Joint Genome Institute"/>
            <person name="Kuo A."/>
            <person name="Kohler A."/>
            <person name="Costa M.D."/>
            <person name="Nagy L.G."/>
            <person name="Floudas D."/>
            <person name="Copeland A."/>
            <person name="Barry K.W."/>
            <person name="Cichocki N."/>
            <person name="Veneault-Fourrey C."/>
            <person name="LaButti K."/>
            <person name="Lindquist E.A."/>
            <person name="Lipzen A."/>
            <person name="Lundell T."/>
            <person name="Morin E."/>
            <person name="Murat C."/>
            <person name="Sun H."/>
            <person name="Tunlid A."/>
            <person name="Henrissat B."/>
            <person name="Grigoriev I.V."/>
            <person name="Hibbett D.S."/>
            <person name="Martin F."/>
            <person name="Nordberg H.P."/>
            <person name="Cantor M.N."/>
            <person name="Hua S.X."/>
        </authorList>
    </citation>
    <scope>NUCLEOTIDE SEQUENCE [LARGE SCALE GENOMIC DNA]</scope>
    <source>
        <strain evidence="1 2">441</strain>
    </source>
</reference>
<evidence type="ECO:0000313" key="1">
    <source>
        <dbReference type="EMBL" id="KIK31098.1"/>
    </source>
</evidence>
<sequence length="87" mass="9989">MRIFSGYGGPNGEPISDDDFVHRRIKYTPLHLDKESDSFVEALSYMGESFTFPCSQQGLFLNSLRDRMVDAVKGRENSEDSIEMQYE</sequence>
<keyword evidence="2" id="KW-1185">Reference proteome</keyword>
<name>A0A0D0AG99_9AGAM</name>
<dbReference type="HOGENOM" id="CLU_2484152_0_0_1"/>
<protein>
    <submittedName>
        <fullName evidence="1">Uncharacterized protein</fullName>
    </submittedName>
</protein>
<dbReference type="Proteomes" id="UP000054018">
    <property type="component" value="Unassembled WGS sequence"/>
</dbReference>
<reference evidence="2" key="2">
    <citation type="submission" date="2015-01" db="EMBL/GenBank/DDBJ databases">
        <title>Evolutionary Origins and Diversification of the Mycorrhizal Mutualists.</title>
        <authorList>
            <consortium name="DOE Joint Genome Institute"/>
            <consortium name="Mycorrhizal Genomics Consortium"/>
            <person name="Kohler A."/>
            <person name="Kuo A."/>
            <person name="Nagy L.G."/>
            <person name="Floudas D."/>
            <person name="Copeland A."/>
            <person name="Barry K.W."/>
            <person name="Cichocki N."/>
            <person name="Veneault-Fourrey C."/>
            <person name="LaButti K."/>
            <person name="Lindquist E.A."/>
            <person name="Lipzen A."/>
            <person name="Lundell T."/>
            <person name="Morin E."/>
            <person name="Murat C."/>
            <person name="Riley R."/>
            <person name="Ohm R."/>
            <person name="Sun H."/>
            <person name="Tunlid A."/>
            <person name="Henrissat B."/>
            <person name="Grigoriev I.V."/>
            <person name="Hibbett D.S."/>
            <person name="Martin F."/>
        </authorList>
    </citation>
    <scope>NUCLEOTIDE SEQUENCE [LARGE SCALE GENOMIC DNA]</scope>
    <source>
        <strain evidence="2">441</strain>
    </source>
</reference>
<evidence type="ECO:0000313" key="2">
    <source>
        <dbReference type="Proteomes" id="UP000054018"/>
    </source>
</evidence>
<dbReference type="STRING" id="765257.A0A0D0AG99"/>